<evidence type="ECO:0000256" key="5">
    <source>
        <dbReference type="ARBA" id="ARBA00023002"/>
    </source>
</evidence>
<evidence type="ECO:0000313" key="11">
    <source>
        <dbReference type="Proteomes" id="UP000321577"/>
    </source>
</evidence>
<evidence type="ECO:0000256" key="3">
    <source>
        <dbReference type="ARBA" id="ARBA00022723"/>
    </source>
</evidence>
<comment type="subcellular location">
    <subcellularLocation>
        <location evidence="1">Cell envelope</location>
    </subcellularLocation>
</comment>
<evidence type="ECO:0000259" key="9">
    <source>
        <dbReference type="PROSITE" id="PS51007"/>
    </source>
</evidence>
<evidence type="ECO:0000256" key="2">
    <source>
        <dbReference type="ARBA" id="ARBA00022617"/>
    </source>
</evidence>
<dbReference type="InterPro" id="IPR009056">
    <property type="entry name" value="Cyt_c-like_dom"/>
</dbReference>
<evidence type="ECO:0000256" key="7">
    <source>
        <dbReference type="PROSITE-ProRule" id="PRU00433"/>
    </source>
</evidence>
<sequence>MNSRLCTLSLLLFTSLSATAQDGVVDLTNLANYAAQTRPGYIVRDNTPGGAGANPITNLGATLGRVLFYDKRLSRNSTISCSSCHQQAAAFGDTATASTGVAGTTGRHSMRLVNSRFAQEVRFFWDERATSLENQTTRPIQDHTEMGFSGTSGDPAFTDLVTRLTAIEEYRVLFAAVFGNSTITETRVQRALAQFVRSIQSFDSKYDAGRALNADNQNFANFTAAENRGKQLFLAPPGGGGAGCAGCHRPPEFDIDPNSLNNGVTTGFSGTDLTNTRSPSLRDLLNPVGGSNGALMHDASLATLGAVINHYNTIPADNTNLDPRLRRPGGNVQNLNLTTQERNDLVAFLRTLTGSTIYTDAKWSSPFNASGQISLIVLPTVATDVQATSTGAATVVSKGVPGLPYAVQASTNLSTWTTMTTITAPANGVLQHAITTTGGAVFYRFTYTPPTS</sequence>
<keyword evidence="3 7" id="KW-0479">Metal-binding</keyword>
<dbReference type="PANTHER" id="PTHR30600:SF10">
    <property type="entry name" value="BLL6722 PROTEIN"/>
    <property type="match status" value="1"/>
</dbReference>
<dbReference type="OrthoDB" id="9805202at2"/>
<evidence type="ECO:0000256" key="8">
    <source>
        <dbReference type="SAM" id="SignalP"/>
    </source>
</evidence>
<feature type="domain" description="Cytochrome c" evidence="9">
    <location>
        <begin position="224"/>
        <end position="353"/>
    </location>
</feature>
<keyword evidence="5" id="KW-0560">Oxidoreductase</keyword>
<dbReference type="SUPFAM" id="SSF46626">
    <property type="entry name" value="Cytochrome c"/>
    <property type="match status" value="2"/>
</dbReference>
<evidence type="ECO:0000313" key="10">
    <source>
        <dbReference type="EMBL" id="GEP42789.1"/>
    </source>
</evidence>
<accession>A0A512M7S9</accession>
<dbReference type="RefSeq" id="WP_146850376.1">
    <property type="nucleotide sequence ID" value="NZ_BKAG01000012.1"/>
</dbReference>
<dbReference type="PROSITE" id="PS51007">
    <property type="entry name" value="CYTC"/>
    <property type="match status" value="2"/>
</dbReference>
<evidence type="ECO:0000256" key="1">
    <source>
        <dbReference type="ARBA" id="ARBA00004196"/>
    </source>
</evidence>
<gene>
    <name evidence="10" type="ORF">BGE01nite_20800</name>
</gene>
<keyword evidence="11" id="KW-1185">Reference proteome</keyword>
<feature type="domain" description="Cytochrome c" evidence="9">
    <location>
        <begin position="59"/>
        <end position="168"/>
    </location>
</feature>
<dbReference type="EMBL" id="BKAG01000012">
    <property type="protein sequence ID" value="GEP42789.1"/>
    <property type="molecule type" value="Genomic_DNA"/>
</dbReference>
<keyword evidence="2 7" id="KW-0349">Heme</keyword>
<proteinExistence type="predicted"/>
<dbReference type="GO" id="GO:0020037">
    <property type="term" value="F:heme binding"/>
    <property type="evidence" value="ECO:0007669"/>
    <property type="project" value="InterPro"/>
</dbReference>
<evidence type="ECO:0000256" key="6">
    <source>
        <dbReference type="ARBA" id="ARBA00023004"/>
    </source>
</evidence>
<keyword evidence="6 7" id="KW-0408">Iron</keyword>
<dbReference type="InterPro" id="IPR051395">
    <property type="entry name" value="Cytochrome_c_Peroxidase/MauG"/>
</dbReference>
<dbReference type="GO" id="GO:0004130">
    <property type="term" value="F:cytochrome-c peroxidase activity"/>
    <property type="evidence" value="ECO:0007669"/>
    <property type="project" value="TreeGrafter"/>
</dbReference>
<reference evidence="10 11" key="1">
    <citation type="submission" date="2019-07" db="EMBL/GenBank/DDBJ databases">
        <title>Whole genome shotgun sequence of Brevifollis gellanilyticus NBRC 108608.</title>
        <authorList>
            <person name="Hosoyama A."/>
            <person name="Uohara A."/>
            <person name="Ohji S."/>
            <person name="Ichikawa N."/>
        </authorList>
    </citation>
    <scope>NUCLEOTIDE SEQUENCE [LARGE SCALE GENOMIC DNA]</scope>
    <source>
        <strain evidence="10 11">NBRC 108608</strain>
    </source>
</reference>
<dbReference type="PANTHER" id="PTHR30600">
    <property type="entry name" value="CYTOCHROME C PEROXIDASE-RELATED"/>
    <property type="match status" value="1"/>
</dbReference>
<dbReference type="Proteomes" id="UP000321577">
    <property type="component" value="Unassembled WGS sequence"/>
</dbReference>
<name>A0A512M7S9_9BACT</name>
<dbReference type="InterPro" id="IPR004852">
    <property type="entry name" value="Di-haem_cyt_c_peroxidsae"/>
</dbReference>
<keyword evidence="4 8" id="KW-0732">Signal</keyword>
<dbReference type="GO" id="GO:0030313">
    <property type="term" value="C:cell envelope"/>
    <property type="evidence" value="ECO:0007669"/>
    <property type="project" value="UniProtKB-SubCell"/>
</dbReference>
<protein>
    <recommendedName>
        <fullName evidence="9">Cytochrome c domain-containing protein</fullName>
    </recommendedName>
</protein>
<dbReference type="GO" id="GO:0009055">
    <property type="term" value="F:electron transfer activity"/>
    <property type="evidence" value="ECO:0007669"/>
    <property type="project" value="InterPro"/>
</dbReference>
<dbReference type="Gene3D" id="1.10.760.10">
    <property type="entry name" value="Cytochrome c-like domain"/>
    <property type="match status" value="2"/>
</dbReference>
<dbReference type="AlphaFoldDB" id="A0A512M7S9"/>
<dbReference type="InterPro" id="IPR036909">
    <property type="entry name" value="Cyt_c-like_dom_sf"/>
</dbReference>
<organism evidence="10 11">
    <name type="scientific">Brevifollis gellanilyticus</name>
    <dbReference type="NCBI Taxonomy" id="748831"/>
    <lineage>
        <taxon>Bacteria</taxon>
        <taxon>Pseudomonadati</taxon>
        <taxon>Verrucomicrobiota</taxon>
        <taxon>Verrucomicrobiia</taxon>
        <taxon>Verrucomicrobiales</taxon>
        <taxon>Verrucomicrobiaceae</taxon>
    </lineage>
</organism>
<dbReference type="GO" id="GO:0046872">
    <property type="term" value="F:metal ion binding"/>
    <property type="evidence" value="ECO:0007669"/>
    <property type="project" value="UniProtKB-KW"/>
</dbReference>
<evidence type="ECO:0000256" key="4">
    <source>
        <dbReference type="ARBA" id="ARBA00022729"/>
    </source>
</evidence>
<feature type="chain" id="PRO_5021869406" description="Cytochrome c domain-containing protein" evidence="8">
    <location>
        <begin position="21"/>
        <end position="452"/>
    </location>
</feature>
<comment type="caution">
    <text evidence="10">The sequence shown here is derived from an EMBL/GenBank/DDBJ whole genome shotgun (WGS) entry which is preliminary data.</text>
</comment>
<feature type="signal peptide" evidence="8">
    <location>
        <begin position="1"/>
        <end position="20"/>
    </location>
</feature>
<dbReference type="Pfam" id="PF03150">
    <property type="entry name" value="CCP_MauG"/>
    <property type="match status" value="1"/>
</dbReference>